<organism evidence="2 3">
    <name type="scientific">Microdochium trichocladiopsis</name>
    <dbReference type="NCBI Taxonomy" id="1682393"/>
    <lineage>
        <taxon>Eukaryota</taxon>
        <taxon>Fungi</taxon>
        <taxon>Dikarya</taxon>
        <taxon>Ascomycota</taxon>
        <taxon>Pezizomycotina</taxon>
        <taxon>Sordariomycetes</taxon>
        <taxon>Xylariomycetidae</taxon>
        <taxon>Xylariales</taxon>
        <taxon>Microdochiaceae</taxon>
        <taxon>Microdochium</taxon>
    </lineage>
</organism>
<evidence type="ECO:0000313" key="2">
    <source>
        <dbReference type="EMBL" id="KAH7037296.1"/>
    </source>
</evidence>
<gene>
    <name evidence="2" type="ORF">B0I36DRAFT_64051</name>
</gene>
<dbReference type="Proteomes" id="UP000756346">
    <property type="component" value="Unassembled WGS sequence"/>
</dbReference>
<dbReference type="GO" id="GO:0005737">
    <property type="term" value="C:cytoplasm"/>
    <property type="evidence" value="ECO:0007669"/>
    <property type="project" value="TreeGrafter"/>
</dbReference>
<feature type="compositionally biased region" description="Basic and acidic residues" evidence="1">
    <location>
        <begin position="106"/>
        <end position="157"/>
    </location>
</feature>
<accession>A0A9P8YE23</accession>
<dbReference type="OrthoDB" id="5352132at2759"/>
<proteinExistence type="predicted"/>
<feature type="compositionally biased region" description="Pro residues" evidence="1">
    <location>
        <begin position="420"/>
        <end position="438"/>
    </location>
</feature>
<evidence type="ECO:0000313" key="3">
    <source>
        <dbReference type="Proteomes" id="UP000756346"/>
    </source>
</evidence>
<dbReference type="Pfam" id="PF08316">
    <property type="entry name" value="Pal1"/>
    <property type="match status" value="1"/>
</dbReference>
<evidence type="ECO:0000256" key="1">
    <source>
        <dbReference type="SAM" id="MobiDB-lite"/>
    </source>
</evidence>
<feature type="compositionally biased region" description="Pro residues" evidence="1">
    <location>
        <begin position="36"/>
        <end position="51"/>
    </location>
</feature>
<feature type="region of interest" description="Disordered" evidence="1">
    <location>
        <begin position="359"/>
        <end position="438"/>
    </location>
</feature>
<dbReference type="PANTHER" id="PTHR28307:SF2">
    <property type="entry name" value="PROTEIN PAL1"/>
    <property type="match status" value="1"/>
</dbReference>
<dbReference type="EMBL" id="JAGTJQ010000002">
    <property type="protein sequence ID" value="KAH7037296.1"/>
    <property type="molecule type" value="Genomic_DNA"/>
</dbReference>
<sequence length="438" mass="47159">MTSPKDRASPTAEDIFDNLTLDDSKPKSPPTEGGKPPMPMKRPPGPPGPPRPRGENMPPRGRGGPPTHRPTRSQEEAMRARRPPGPGGKAPGDSPQRRPMGSRPRRNSDSSVADKERPMTEEEKKARDARRKEKERRYREAKASKESKGKPSKKLDLIDQLDATSIYGTGLFHHDGPFDACNPNRNRQGSRRAPMHAFAKDSPNMQLGGSGPLNKRPDHATFMGNHDEEAFTLHATGASVPLEPRVDKTATGFFDATSRGSALHGDESLGLGTSTFLEGTPATRTAIQRRQAETVQENAEGLGRKKSLAHRIRNINRAPQVPGRLTNPEGVYGPRSGESTGERNPFAAEFDKAEERISVKQADSNPRSPASPPATGAILERRVTTDAAASPASPEPTSKSQGGFLSRVKSLKGGRRTRPEAPPRPPPGAPEPAPGTAA</sequence>
<feature type="region of interest" description="Disordered" evidence="1">
    <location>
        <begin position="314"/>
        <end position="343"/>
    </location>
</feature>
<protein>
    <submittedName>
        <fullName evidence="2">Pal1 cell morphology protein-domain-containing protein</fullName>
    </submittedName>
</protein>
<dbReference type="RefSeq" id="XP_046016417.1">
    <property type="nucleotide sequence ID" value="XM_046163139.1"/>
</dbReference>
<feature type="region of interest" description="Disordered" evidence="1">
    <location>
        <begin position="1"/>
        <end position="157"/>
    </location>
</feature>
<comment type="caution">
    <text evidence="2">The sequence shown here is derived from an EMBL/GenBank/DDBJ whole genome shotgun (WGS) entry which is preliminary data.</text>
</comment>
<dbReference type="AlphaFoldDB" id="A0A9P8YE23"/>
<reference evidence="2" key="1">
    <citation type="journal article" date="2021" name="Nat. Commun.">
        <title>Genetic determinants of endophytism in the Arabidopsis root mycobiome.</title>
        <authorList>
            <person name="Mesny F."/>
            <person name="Miyauchi S."/>
            <person name="Thiergart T."/>
            <person name="Pickel B."/>
            <person name="Atanasova L."/>
            <person name="Karlsson M."/>
            <person name="Huettel B."/>
            <person name="Barry K.W."/>
            <person name="Haridas S."/>
            <person name="Chen C."/>
            <person name="Bauer D."/>
            <person name="Andreopoulos W."/>
            <person name="Pangilinan J."/>
            <person name="LaButti K."/>
            <person name="Riley R."/>
            <person name="Lipzen A."/>
            <person name="Clum A."/>
            <person name="Drula E."/>
            <person name="Henrissat B."/>
            <person name="Kohler A."/>
            <person name="Grigoriev I.V."/>
            <person name="Martin F.M."/>
            <person name="Hacquard S."/>
        </authorList>
    </citation>
    <scope>NUCLEOTIDE SEQUENCE</scope>
    <source>
        <strain evidence="2">MPI-CAGE-CH-0230</strain>
    </source>
</reference>
<keyword evidence="3" id="KW-1185">Reference proteome</keyword>
<dbReference type="PANTHER" id="PTHR28307">
    <property type="entry name" value="PROTEIN PAL1"/>
    <property type="match status" value="1"/>
</dbReference>
<name>A0A9P8YE23_9PEZI</name>
<dbReference type="InterPro" id="IPR013226">
    <property type="entry name" value="Pal1"/>
</dbReference>
<feature type="compositionally biased region" description="Low complexity" evidence="1">
    <location>
        <begin position="385"/>
        <end position="398"/>
    </location>
</feature>
<dbReference type="GeneID" id="70192685"/>